<keyword evidence="3 6" id="KW-0479">Metal-binding</keyword>
<dbReference type="InterPro" id="IPR002328">
    <property type="entry name" value="ADH_Zn_CS"/>
</dbReference>
<organism evidence="8 9">
    <name type="scientific">Clostridium intestinale DSM 6191</name>
    <dbReference type="NCBI Taxonomy" id="1121320"/>
    <lineage>
        <taxon>Bacteria</taxon>
        <taxon>Bacillati</taxon>
        <taxon>Bacillota</taxon>
        <taxon>Clostridia</taxon>
        <taxon>Eubacteriales</taxon>
        <taxon>Clostridiaceae</taxon>
        <taxon>Clostridium</taxon>
    </lineage>
</organism>
<dbReference type="SUPFAM" id="SSF50129">
    <property type="entry name" value="GroES-like"/>
    <property type="match status" value="1"/>
</dbReference>
<dbReference type="AlphaFoldDB" id="A0A1M5ZPE8"/>
<keyword evidence="5" id="KW-0560">Oxidoreductase</keyword>
<dbReference type="Pfam" id="PF00107">
    <property type="entry name" value="ADH_zinc_N"/>
    <property type="match status" value="1"/>
</dbReference>
<dbReference type="InterPro" id="IPR011032">
    <property type="entry name" value="GroES-like_sf"/>
</dbReference>
<evidence type="ECO:0000313" key="8">
    <source>
        <dbReference type="EMBL" id="SHI26028.1"/>
    </source>
</evidence>
<evidence type="ECO:0000313" key="9">
    <source>
        <dbReference type="Proteomes" id="UP000184241"/>
    </source>
</evidence>
<sequence length="357" mass="38567">MKAALWYGVKDVRVEEIEEPKVLEGTVKVKVKWCGICGSDLHEYLGGPIFIPVGQPHPLSKNVAPVVLGHEFSGEVVEVGEGVSKFKKGDRVIVEPMVVCGECPACKEGKYNLCEKLGFHGLCGSGGGFAEYTVFQQEYIHKIPEGMSYEQAALVEPMAVALHSIRIAKFVTGNTALVLGSGPIGLATIECLKAAGASLVIVLQRKSIRQEYAKRAGADYVLDPNECDIATEVKKLTGGLGVDVAFETTGAKIGLDTGLDSLKFEGTLVVTSIWEGEVNINPNKLVFTEKKIVGTLAYRHEFPATMAQMNDGRIKAEGYITSKVYIDDIVEKGFGALTGPEKKKHVKILVTPEKELL</sequence>
<dbReference type="RefSeq" id="WP_073021021.1">
    <property type="nucleotide sequence ID" value="NZ_FQXU01000010.1"/>
</dbReference>
<evidence type="ECO:0000256" key="6">
    <source>
        <dbReference type="RuleBase" id="RU361277"/>
    </source>
</evidence>
<dbReference type="Gene3D" id="3.40.50.720">
    <property type="entry name" value="NAD(P)-binding Rossmann-like Domain"/>
    <property type="match status" value="1"/>
</dbReference>
<dbReference type="Proteomes" id="UP000184241">
    <property type="component" value="Unassembled WGS sequence"/>
</dbReference>
<dbReference type="InterPro" id="IPR036291">
    <property type="entry name" value="NAD(P)-bd_dom_sf"/>
</dbReference>
<dbReference type="Gene3D" id="3.90.180.10">
    <property type="entry name" value="Medium-chain alcohol dehydrogenases, catalytic domain"/>
    <property type="match status" value="1"/>
</dbReference>
<dbReference type="GO" id="GO:0000721">
    <property type="term" value="F:(R,R)-butanediol dehydrogenase activity"/>
    <property type="evidence" value="ECO:0007669"/>
    <property type="project" value="TreeGrafter"/>
</dbReference>
<dbReference type="Pfam" id="PF08240">
    <property type="entry name" value="ADH_N"/>
    <property type="match status" value="1"/>
</dbReference>
<evidence type="ECO:0000256" key="5">
    <source>
        <dbReference type="ARBA" id="ARBA00023002"/>
    </source>
</evidence>
<dbReference type="SMART" id="SM00829">
    <property type="entry name" value="PKS_ER"/>
    <property type="match status" value="1"/>
</dbReference>
<dbReference type="SUPFAM" id="SSF51735">
    <property type="entry name" value="NAD(P)-binding Rossmann-fold domains"/>
    <property type="match status" value="1"/>
</dbReference>
<dbReference type="CDD" id="cd08233">
    <property type="entry name" value="butanediol_DH_like"/>
    <property type="match status" value="1"/>
</dbReference>
<evidence type="ECO:0000256" key="3">
    <source>
        <dbReference type="ARBA" id="ARBA00022723"/>
    </source>
</evidence>
<gene>
    <name evidence="8" type="ORF">SAMN02745941_03188</name>
</gene>
<dbReference type="InterPro" id="IPR013149">
    <property type="entry name" value="ADH-like_C"/>
</dbReference>
<proteinExistence type="inferred from homology"/>
<dbReference type="PROSITE" id="PS00059">
    <property type="entry name" value="ADH_ZINC"/>
    <property type="match status" value="1"/>
</dbReference>
<keyword evidence="4 6" id="KW-0862">Zinc</keyword>
<dbReference type="GO" id="GO:0008270">
    <property type="term" value="F:zinc ion binding"/>
    <property type="evidence" value="ECO:0007669"/>
    <property type="project" value="InterPro"/>
</dbReference>
<name>A0A1M5ZPE8_9CLOT</name>
<dbReference type="InterPro" id="IPR013154">
    <property type="entry name" value="ADH-like_N"/>
</dbReference>
<evidence type="ECO:0000256" key="2">
    <source>
        <dbReference type="ARBA" id="ARBA00008072"/>
    </source>
</evidence>
<dbReference type="EMBL" id="FQXU01000010">
    <property type="protein sequence ID" value="SHI26028.1"/>
    <property type="molecule type" value="Genomic_DNA"/>
</dbReference>
<evidence type="ECO:0000256" key="4">
    <source>
        <dbReference type="ARBA" id="ARBA00022833"/>
    </source>
</evidence>
<comment type="cofactor">
    <cofactor evidence="1 6">
        <name>Zn(2+)</name>
        <dbReference type="ChEBI" id="CHEBI:29105"/>
    </cofactor>
</comment>
<dbReference type="InterPro" id="IPR020843">
    <property type="entry name" value="ER"/>
</dbReference>
<accession>A0A1M5ZPE8</accession>
<reference evidence="8 9" key="1">
    <citation type="submission" date="2016-11" db="EMBL/GenBank/DDBJ databases">
        <authorList>
            <person name="Jaros S."/>
            <person name="Januszkiewicz K."/>
            <person name="Wedrychowicz H."/>
        </authorList>
    </citation>
    <scope>NUCLEOTIDE SEQUENCE [LARGE SCALE GENOMIC DNA]</scope>
    <source>
        <strain evidence="8 9">DSM 6191</strain>
    </source>
</reference>
<dbReference type="PANTHER" id="PTHR43161:SF26">
    <property type="entry name" value="GALACTITOL 1-PHOSPHATE 5-DEHYDROGENASE"/>
    <property type="match status" value="1"/>
</dbReference>
<comment type="similarity">
    <text evidence="2 6">Belongs to the zinc-containing alcohol dehydrogenase family.</text>
</comment>
<protein>
    <submittedName>
        <fullName evidence="8">(R,R)-butanediol dehydrogenase / meso-butanediol dehydrogenase / diacetyl reductase</fullName>
    </submittedName>
</protein>
<feature type="domain" description="Enoyl reductase (ER)" evidence="7">
    <location>
        <begin position="8"/>
        <end position="350"/>
    </location>
</feature>
<evidence type="ECO:0000259" key="7">
    <source>
        <dbReference type="SMART" id="SM00829"/>
    </source>
</evidence>
<evidence type="ECO:0000256" key="1">
    <source>
        <dbReference type="ARBA" id="ARBA00001947"/>
    </source>
</evidence>
<dbReference type="PANTHER" id="PTHR43161">
    <property type="entry name" value="SORBITOL DEHYDROGENASE"/>
    <property type="match status" value="1"/>
</dbReference>